<feature type="transmembrane region" description="Helical" evidence="1">
    <location>
        <begin position="230"/>
        <end position="248"/>
    </location>
</feature>
<feature type="transmembrane region" description="Helical" evidence="1">
    <location>
        <begin position="54"/>
        <end position="72"/>
    </location>
</feature>
<evidence type="ECO:0000256" key="1">
    <source>
        <dbReference type="SAM" id="Phobius"/>
    </source>
</evidence>
<feature type="transmembrane region" description="Helical" evidence="1">
    <location>
        <begin position="29"/>
        <end position="47"/>
    </location>
</feature>
<feature type="transmembrane region" description="Helical" evidence="1">
    <location>
        <begin position="132"/>
        <end position="149"/>
    </location>
</feature>
<evidence type="ECO:0000313" key="2">
    <source>
        <dbReference type="EMBL" id="MCY3026442.1"/>
    </source>
</evidence>
<feature type="transmembrane region" description="Helical" evidence="1">
    <location>
        <begin position="92"/>
        <end position="111"/>
    </location>
</feature>
<accession>A0ABT4C1P4</accession>
<feature type="transmembrane region" description="Helical" evidence="1">
    <location>
        <begin position="370"/>
        <end position="387"/>
    </location>
</feature>
<protein>
    <submittedName>
        <fullName evidence="2">Oligosaccharide repeat unit polymerase</fullName>
    </submittedName>
</protein>
<reference evidence="2" key="1">
    <citation type="submission" date="2024-05" db="EMBL/GenBank/DDBJ databases">
        <title>Aerococcus urinae taxonomy study.</title>
        <authorList>
            <person name="Christensen J."/>
            <person name="Senneby E."/>
        </authorList>
    </citation>
    <scope>NUCLEOTIDE SEQUENCE</scope>
    <source>
        <strain evidence="2">CDC-3352-U95</strain>
    </source>
</reference>
<dbReference type="GeneID" id="86971678"/>
<dbReference type="Proteomes" id="UP001072007">
    <property type="component" value="Unassembled WGS sequence"/>
</dbReference>
<keyword evidence="1" id="KW-0472">Membrane</keyword>
<feature type="transmembrane region" description="Helical" evidence="1">
    <location>
        <begin position="341"/>
        <end position="361"/>
    </location>
</feature>
<keyword evidence="3" id="KW-1185">Reference proteome</keyword>
<gene>
    <name evidence="2" type="ORF">ODY23_09115</name>
</gene>
<keyword evidence="1" id="KW-0812">Transmembrane</keyword>
<organism evidence="2 3">
    <name type="scientific">Aerococcus loyolae</name>
    <dbReference type="NCBI Taxonomy" id="2976809"/>
    <lineage>
        <taxon>Bacteria</taxon>
        <taxon>Bacillati</taxon>
        <taxon>Bacillota</taxon>
        <taxon>Bacilli</taxon>
        <taxon>Lactobacillales</taxon>
        <taxon>Aerococcaceae</taxon>
        <taxon>Aerococcus</taxon>
    </lineage>
</organism>
<comment type="caution">
    <text evidence="2">The sequence shown here is derived from an EMBL/GenBank/DDBJ whole genome shotgun (WGS) entry which is preliminary data.</text>
</comment>
<proteinExistence type="predicted"/>
<dbReference type="RefSeq" id="WP_267995270.1">
    <property type="nucleotide sequence ID" value="NZ_JAOTMD010000029.1"/>
</dbReference>
<dbReference type="EMBL" id="JAOTMD010000029">
    <property type="protein sequence ID" value="MCY3026442.1"/>
    <property type="molecule type" value="Genomic_DNA"/>
</dbReference>
<feature type="transmembrane region" description="Helical" evidence="1">
    <location>
        <begin position="393"/>
        <end position="415"/>
    </location>
</feature>
<evidence type="ECO:0000313" key="3">
    <source>
        <dbReference type="Proteomes" id="UP001072007"/>
    </source>
</evidence>
<feature type="transmembrane region" description="Helical" evidence="1">
    <location>
        <begin position="200"/>
        <end position="218"/>
    </location>
</feature>
<feature type="transmembrane region" description="Helical" evidence="1">
    <location>
        <begin position="7"/>
        <end position="23"/>
    </location>
</feature>
<keyword evidence="1" id="KW-1133">Transmembrane helix</keyword>
<sequence length="430" mass="50508">MFFKLRKHFSLLLYAIFILYMLISPLNPSFNIINAFLSFFLSILFILKFKSDKLLFIMGIFISYCIYSIFVGEFLFPELLTVPMNQVKTVEIYGATINTLLIFITTILIFVNKNKKKAINNKKNETVYNSPIIQLIFFIALMLIGIFGVNRTRADFYNVQISSLYEYSYLFFIILYFFTNSRVIRYLINFLLILFILQDYYYGGRITSLQLFIVFFYFNMIQKIKTKNIFSFAILGIFINSLVGAYRINYSLTSESIIKIFKKMINNMFVFDTSTYSFYASATHVAAVNYGNINLEYRIDSLFKFIKSIFFGGSNDIGNVTRFVSDHYFQNIGGGIFPSHFYFWLGILGVVLGSFVVVLTMNKFRRKDNIYFNLAYLVLIVSSPRWFLYNPLILFRSQFLFFILFSFSLLIRGLFVKRINKKRSGKEEFS</sequence>
<name>A0ABT4C1P4_9LACT</name>